<dbReference type="RefSeq" id="WP_264224471.1">
    <property type="nucleotide sequence ID" value="NZ_CP107716.1"/>
</dbReference>
<dbReference type="Proteomes" id="UP001163882">
    <property type="component" value="Chromosome"/>
</dbReference>
<protein>
    <submittedName>
        <fullName evidence="2">Uncharacterized protein</fullName>
    </submittedName>
</protein>
<gene>
    <name evidence="2" type="ORF">OF122_11980</name>
</gene>
<feature type="chain" id="PRO_5045897331" evidence="1">
    <location>
        <begin position="29"/>
        <end position="213"/>
    </location>
</feature>
<dbReference type="EMBL" id="CP107716">
    <property type="protein sequence ID" value="UYQ70784.1"/>
    <property type="molecule type" value="Genomic_DNA"/>
</dbReference>
<evidence type="ECO:0000313" key="2">
    <source>
        <dbReference type="EMBL" id="UYQ70784.1"/>
    </source>
</evidence>
<feature type="signal peptide" evidence="1">
    <location>
        <begin position="1"/>
        <end position="28"/>
    </location>
</feature>
<reference evidence="2" key="1">
    <citation type="submission" date="2022-10" db="EMBL/GenBank/DDBJ databases">
        <title>YIM 151497 complete genome.</title>
        <authorList>
            <person name="Chen X."/>
        </authorList>
    </citation>
    <scope>NUCLEOTIDE SEQUENCE</scope>
    <source>
        <strain evidence="2">YIM 151497</strain>
    </source>
</reference>
<name>A0ABY6IK97_9HYPH</name>
<keyword evidence="1" id="KW-0732">Signal</keyword>
<evidence type="ECO:0000313" key="3">
    <source>
        <dbReference type="Proteomes" id="UP001163882"/>
    </source>
</evidence>
<organism evidence="2 3">
    <name type="scientific">Pelagibacterium flavum</name>
    <dbReference type="NCBI Taxonomy" id="2984530"/>
    <lineage>
        <taxon>Bacteria</taxon>
        <taxon>Pseudomonadati</taxon>
        <taxon>Pseudomonadota</taxon>
        <taxon>Alphaproteobacteria</taxon>
        <taxon>Hyphomicrobiales</taxon>
        <taxon>Devosiaceae</taxon>
        <taxon>Pelagibacterium</taxon>
    </lineage>
</organism>
<evidence type="ECO:0000256" key="1">
    <source>
        <dbReference type="SAM" id="SignalP"/>
    </source>
</evidence>
<keyword evidence="3" id="KW-1185">Reference proteome</keyword>
<proteinExistence type="predicted"/>
<accession>A0ABY6IK97</accession>
<sequence>MSHWPPLSSRACSAALVISMLMAGSLVAQDDAADVEQMMTDAEALAVGIDVTTRCALFDTAIDYLSPLEQVAAQIRLREIVAAASEEIEDTPDRVAQMRAGAAARVCGDPDLAPYMSFSRQIARDVIDIALVAWKTIDVPGCNYFADDGFMQAAERASAAAQQATLEGEANRIAYIEQRGAAWAEVFAANCTNLRFEPVETLPGQIALALPTE</sequence>